<dbReference type="SUPFAM" id="SSF63829">
    <property type="entry name" value="Calcium-dependent phosphotriesterase"/>
    <property type="match status" value="1"/>
</dbReference>
<dbReference type="Gene3D" id="2.60.40.4070">
    <property type="match status" value="1"/>
</dbReference>
<dbReference type="Proteomes" id="UP001195483">
    <property type="component" value="Unassembled WGS sequence"/>
</dbReference>
<accession>A0AAE0VLR2</accession>
<dbReference type="AlphaFoldDB" id="A0AAE0VLR2"/>
<name>A0AAE0VLR2_9BIVA</name>
<reference evidence="2" key="1">
    <citation type="journal article" date="2021" name="Genome Biol. Evol.">
        <title>A High-Quality Reference Genome for a Parasitic Bivalve with Doubly Uniparental Inheritance (Bivalvia: Unionida).</title>
        <authorList>
            <person name="Smith C.H."/>
        </authorList>
    </citation>
    <scope>NUCLEOTIDE SEQUENCE</scope>
    <source>
        <strain evidence="2">CHS0354</strain>
    </source>
</reference>
<reference evidence="2" key="2">
    <citation type="journal article" date="2021" name="Genome Biol. Evol.">
        <title>Developing a high-quality reference genome for a parasitic bivalve with doubly uniparental inheritance (Bivalvia: Unionida).</title>
        <authorList>
            <person name="Smith C.H."/>
        </authorList>
    </citation>
    <scope>NUCLEOTIDE SEQUENCE</scope>
    <source>
        <strain evidence="2">CHS0354</strain>
        <tissue evidence="2">Mantle</tissue>
    </source>
</reference>
<dbReference type="Pfam" id="PF13860">
    <property type="entry name" value="FlgD_ig"/>
    <property type="match status" value="1"/>
</dbReference>
<gene>
    <name evidence="2" type="ORF">CHS0354_023795</name>
</gene>
<keyword evidence="3" id="KW-1185">Reference proteome</keyword>
<dbReference type="Gene3D" id="2.130.10.10">
    <property type="entry name" value="YVTN repeat-like/Quinoprotein amine dehydrogenase"/>
    <property type="match status" value="1"/>
</dbReference>
<reference evidence="2" key="3">
    <citation type="submission" date="2023-05" db="EMBL/GenBank/DDBJ databases">
        <authorList>
            <person name="Smith C.H."/>
        </authorList>
    </citation>
    <scope>NUCLEOTIDE SEQUENCE</scope>
    <source>
        <strain evidence="2">CHS0354</strain>
        <tissue evidence="2">Mantle</tissue>
    </source>
</reference>
<dbReference type="SUPFAM" id="SSF63825">
    <property type="entry name" value="YWTD domain"/>
    <property type="match status" value="1"/>
</dbReference>
<evidence type="ECO:0000259" key="1">
    <source>
        <dbReference type="Pfam" id="PF13860"/>
    </source>
</evidence>
<dbReference type="InterPro" id="IPR015943">
    <property type="entry name" value="WD40/YVTN_repeat-like_dom_sf"/>
</dbReference>
<dbReference type="InterPro" id="IPR025965">
    <property type="entry name" value="FlgD/Vpr_Ig-like"/>
</dbReference>
<dbReference type="EMBL" id="JAEAOA010001427">
    <property type="protein sequence ID" value="KAK3582256.1"/>
    <property type="molecule type" value="Genomic_DNA"/>
</dbReference>
<protein>
    <recommendedName>
        <fullName evidence="1">FlgD/Vpr Ig-like domain-containing protein</fullName>
    </recommendedName>
</protein>
<feature type="domain" description="FlgD/Vpr Ig-like" evidence="1">
    <location>
        <begin position="393"/>
        <end position="444"/>
    </location>
</feature>
<proteinExistence type="predicted"/>
<sequence>MVASTSNHFFLFDSQPNSETVQDPLIFPLPFQSSSKSIFISKDSILFGEYTDSLYLFSISNKSGFILNSFPSSLFFNEATRIAKDHLNQLHISGLSQSNFFNTSTAKWQRDTVAFNKMIPTPNATFFATKKHGLLKRTSVSTFFKSFGTATPDSEITDLTLNGSILWLCITGKPSLFAFNISDETITEIKIPSLPNHVYPTSIITDDEGRKWLALSHNFGGAVYYDGGTISNTTDDYWLTLNTTSGKDKLGAIWIATNNGACVFYTPKTDANKERILNATMVSDLAGKVLTAVASDPSGDIWFGSTTGVWVVNSSLTLKNYYSENSTPLLSNRINQIYFDPQQGQMIFATNKGVSSLFIDTYKPSTSASFLSSFPSPFRIPSDAPVIIHGLMENANINILTASGKHVRTIEKATSGGASWDGKDDNGQWVSSGIYLIVAYESNSKTTSIGKLAVIRGN</sequence>
<organism evidence="2 3">
    <name type="scientific">Potamilus streckersoni</name>
    <dbReference type="NCBI Taxonomy" id="2493646"/>
    <lineage>
        <taxon>Eukaryota</taxon>
        <taxon>Metazoa</taxon>
        <taxon>Spiralia</taxon>
        <taxon>Lophotrochozoa</taxon>
        <taxon>Mollusca</taxon>
        <taxon>Bivalvia</taxon>
        <taxon>Autobranchia</taxon>
        <taxon>Heteroconchia</taxon>
        <taxon>Palaeoheterodonta</taxon>
        <taxon>Unionida</taxon>
        <taxon>Unionoidea</taxon>
        <taxon>Unionidae</taxon>
        <taxon>Ambleminae</taxon>
        <taxon>Lampsilini</taxon>
        <taxon>Potamilus</taxon>
    </lineage>
</organism>
<evidence type="ECO:0000313" key="3">
    <source>
        <dbReference type="Proteomes" id="UP001195483"/>
    </source>
</evidence>
<evidence type="ECO:0000313" key="2">
    <source>
        <dbReference type="EMBL" id="KAK3582256.1"/>
    </source>
</evidence>
<comment type="caution">
    <text evidence="2">The sequence shown here is derived from an EMBL/GenBank/DDBJ whole genome shotgun (WGS) entry which is preliminary data.</text>
</comment>